<reference evidence="1 2" key="1">
    <citation type="submission" date="2022-12" db="EMBL/GenBank/DDBJ databases">
        <title>Chromosome-level genome of Tegillarca granosa.</title>
        <authorList>
            <person name="Kim J."/>
        </authorList>
    </citation>
    <scope>NUCLEOTIDE SEQUENCE [LARGE SCALE GENOMIC DNA]</scope>
    <source>
        <strain evidence="1">Teg-2019</strain>
        <tissue evidence="1">Adductor muscle</tissue>
    </source>
</reference>
<comment type="caution">
    <text evidence="1">The sequence shown here is derived from an EMBL/GenBank/DDBJ whole genome shotgun (WGS) entry which is preliminary data.</text>
</comment>
<dbReference type="EMBL" id="JARBDR010000918">
    <property type="protein sequence ID" value="KAJ8302385.1"/>
    <property type="molecule type" value="Genomic_DNA"/>
</dbReference>
<proteinExistence type="predicted"/>
<sequence length="95" mass="11067">MASKQRYVDFLPSKWYTKSQACTCESIRINEHVLKFEFYLLLCTQEGGGRKSSQEDIFTVQEPPRKSLIFLPLKSTHSNEYPPFEDLINSTECQI</sequence>
<organism evidence="1 2">
    <name type="scientific">Tegillarca granosa</name>
    <name type="common">Malaysian cockle</name>
    <name type="synonym">Anadara granosa</name>
    <dbReference type="NCBI Taxonomy" id="220873"/>
    <lineage>
        <taxon>Eukaryota</taxon>
        <taxon>Metazoa</taxon>
        <taxon>Spiralia</taxon>
        <taxon>Lophotrochozoa</taxon>
        <taxon>Mollusca</taxon>
        <taxon>Bivalvia</taxon>
        <taxon>Autobranchia</taxon>
        <taxon>Pteriomorphia</taxon>
        <taxon>Arcoida</taxon>
        <taxon>Arcoidea</taxon>
        <taxon>Arcidae</taxon>
        <taxon>Tegillarca</taxon>
    </lineage>
</organism>
<accession>A0ABQ9EG22</accession>
<evidence type="ECO:0000313" key="2">
    <source>
        <dbReference type="Proteomes" id="UP001217089"/>
    </source>
</evidence>
<protein>
    <submittedName>
        <fullName evidence="1">Uncharacterized protein</fullName>
    </submittedName>
</protein>
<evidence type="ECO:0000313" key="1">
    <source>
        <dbReference type="EMBL" id="KAJ8302385.1"/>
    </source>
</evidence>
<name>A0ABQ9EG22_TEGGR</name>
<keyword evidence="2" id="KW-1185">Reference proteome</keyword>
<gene>
    <name evidence="1" type="ORF">KUTeg_021372</name>
</gene>
<dbReference type="Proteomes" id="UP001217089">
    <property type="component" value="Unassembled WGS sequence"/>
</dbReference>